<dbReference type="EMBL" id="JACIJD010000015">
    <property type="protein sequence ID" value="MBB5695182.1"/>
    <property type="molecule type" value="Genomic_DNA"/>
</dbReference>
<dbReference type="AlphaFoldDB" id="A0A840YK25"/>
<evidence type="ECO:0008006" key="4">
    <source>
        <dbReference type="Google" id="ProtNLM"/>
    </source>
</evidence>
<dbReference type="Proteomes" id="UP000580654">
    <property type="component" value="Unassembled WGS sequence"/>
</dbReference>
<accession>A0A840YK25</accession>
<dbReference type="RefSeq" id="WP_184520393.1">
    <property type="nucleotide sequence ID" value="NZ_JACIJD010000015.1"/>
</dbReference>
<gene>
    <name evidence="2" type="ORF">FHS87_003237</name>
</gene>
<evidence type="ECO:0000313" key="3">
    <source>
        <dbReference type="Proteomes" id="UP000580654"/>
    </source>
</evidence>
<protein>
    <recommendedName>
        <fullName evidence="4">Lipoprotein</fullName>
    </recommendedName>
</protein>
<organism evidence="2 3">
    <name type="scientific">Muricoccus pecuniae</name>
    <dbReference type="NCBI Taxonomy" id="693023"/>
    <lineage>
        <taxon>Bacteria</taxon>
        <taxon>Pseudomonadati</taxon>
        <taxon>Pseudomonadota</taxon>
        <taxon>Alphaproteobacteria</taxon>
        <taxon>Acetobacterales</taxon>
        <taxon>Roseomonadaceae</taxon>
        <taxon>Muricoccus</taxon>
    </lineage>
</organism>
<reference evidence="2 3" key="1">
    <citation type="submission" date="2020-08" db="EMBL/GenBank/DDBJ databases">
        <title>Genomic Encyclopedia of Type Strains, Phase IV (KMG-IV): sequencing the most valuable type-strain genomes for metagenomic binning, comparative biology and taxonomic classification.</title>
        <authorList>
            <person name="Goeker M."/>
        </authorList>
    </citation>
    <scope>NUCLEOTIDE SEQUENCE [LARGE SCALE GENOMIC DNA]</scope>
    <source>
        <strain evidence="2 3">DSM 25622</strain>
    </source>
</reference>
<evidence type="ECO:0000256" key="1">
    <source>
        <dbReference type="SAM" id="SignalP"/>
    </source>
</evidence>
<keyword evidence="3" id="KW-1185">Reference proteome</keyword>
<keyword evidence="1" id="KW-0732">Signal</keyword>
<sequence length="185" mass="20735">MRKSFYSLLVLVGLHSGCSIMATDMIREETASSPVLFDGVSVTVETLPSGLFGLGTYERRIVLQRNNRRIGSSWIADTSADNRSIEVYQIKPRNLLFVLRLNSYEADLDSGVIRPYPLFPCGVTRPPAATYLGRFGRQYKKLEFFPATSPDSGGTAQMTEMQTEELCQSLLEYWLQRNSAPTSSF</sequence>
<evidence type="ECO:0000313" key="2">
    <source>
        <dbReference type="EMBL" id="MBB5695182.1"/>
    </source>
</evidence>
<comment type="caution">
    <text evidence="2">The sequence shown here is derived from an EMBL/GenBank/DDBJ whole genome shotgun (WGS) entry which is preliminary data.</text>
</comment>
<feature type="signal peptide" evidence="1">
    <location>
        <begin position="1"/>
        <end position="22"/>
    </location>
</feature>
<feature type="chain" id="PRO_5032748471" description="Lipoprotein" evidence="1">
    <location>
        <begin position="23"/>
        <end position="185"/>
    </location>
</feature>
<proteinExistence type="predicted"/>
<name>A0A840YK25_9PROT</name>